<evidence type="ECO:0000256" key="6">
    <source>
        <dbReference type="ARBA" id="ARBA00023315"/>
    </source>
</evidence>
<evidence type="ECO:0000256" key="3">
    <source>
        <dbReference type="ARBA" id="ARBA00022519"/>
    </source>
</evidence>
<dbReference type="PIRSF" id="PIRSF026649">
    <property type="entry name" value="MsbB"/>
    <property type="match status" value="1"/>
</dbReference>
<sequence length="295" mass="33467">MLERILFKLWYSLHRLPLTWLHALGRMLGRLYTLIPNRELRITEINLGLCYPGMDEVERHQLRNQTMQQIGCTLMEMSAIWFRPLDDVLAMINTIHGEEHLIRDEGQGLIILAPHIGCWEIVGVELQRRGRLTNLYRPPRKESFGDLVKQARERGGAELVPTDNRGVKRILQVLKTGGMTGILPDQQPKSERGAAFAPFFGHPALTMLLTNKLARKTGAKVILACAERLSGGRGYDIHYLPAPEGIADADPLRAARALNQSVETLINMFPTQYQWSYKRFAKQPDGIPSPYKIQP</sequence>
<comment type="subcellular location">
    <subcellularLocation>
        <location evidence="1">Cell inner membrane</location>
    </subcellularLocation>
</comment>
<evidence type="ECO:0000256" key="1">
    <source>
        <dbReference type="ARBA" id="ARBA00004533"/>
    </source>
</evidence>
<evidence type="ECO:0008006" key="9">
    <source>
        <dbReference type="Google" id="ProtNLM"/>
    </source>
</evidence>
<keyword evidence="8" id="KW-1185">Reference proteome</keyword>
<dbReference type="CDD" id="cd07984">
    <property type="entry name" value="LPLAT_LABLAT-like"/>
    <property type="match status" value="1"/>
</dbReference>
<keyword evidence="6" id="KW-0012">Acyltransferase</keyword>
<gene>
    <name evidence="7" type="ORF">A3196_09445</name>
</gene>
<name>A0A1E2UVG6_9GAMM</name>
<keyword evidence="4" id="KW-0808">Transferase</keyword>
<dbReference type="InterPro" id="IPR004960">
    <property type="entry name" value="LipA_acyltrans"/>
</dbReference>
<dbReference type="Proteomes" id="UP000094849">
    <property type="component" value="Unassembled WGS sequence"/>
</dbReference>
<evidence type="ECO:0000256" key="2">
    <source>
        <dbReference type="ARBA" id="ARBA00022475"/>
    </source>
</evidence>
<dbReference type="PANTHER" id="PTHR30606">
    <property type="entry name" value="LIPID A BIOSYNTHESIS LAUROYL ACYLTRANSFERASE"/>
    <property type="match status" value="1"/>
</dbReference>
<dbReference type="GO" id="GO:0005886">
    <property type="term" value="C:plasma membrane"/>
    <property type="evidence" value="ECO:0007669"/>
    <property type="project" value="UniProtKB-SubCell"/>
</dbReference>
<proteinExistence type="predicted"/>
<dbReference type="Pfam" id="PF03279">
    <property type="entry name" value="Lip_A_acyltrans"/>
    <property type="match status" value="1"/>
</dbReference>
<dbReference type="EMBL" id="LVJZ01000003">
    <property type="protein sequence ID" value="ODB98555.1"/>
    <property type="molecule type" value="Genomic_DNA"/>
</dbReference>
<evidence type="ECO:0000313" key="8">
    <source>
        <dbReference type="Proteomes" id="UP000094849"/>
    </source>
</evidence>
<keyword evidence="5" id="KW-0472">Membrane</keyword>
<evidence type="ECO:0000256" key="5">
    <source>
        <dbReference type="ARBA" id="ARBA00023136"/>
    </source>
</evidence>
<keyword evidence="3" id="KW-0997">Cell inner membrane</keyword>
<accession>A0A1E2UVG6</accession>
<organism evidence="7 8">
    <name type="scientific">Candidatus Thiodiazotropha endoloripes</name>
    <dbReference type="NCBI Taxonomy" id="1818881"/>
    <lineage>
        <taxon>Bacteria</taxon>
        <taxon>Pseudomonadati</taxon>
        <taxon>Pseudomonadota</taxon>
        <taxon>Gammaproteobacteria</taxon>
        <taxon>Chromatiales</taxon>
        <taxon>Sedimenticolaceae</taxon>
        <taxon>Candidatus Thiodiazotropha</taxon>
    </lineage>
</organism>
<evidence type="ECO:0000256" key="4">
    <source>
        <dbReference type="ARBA" id="ARBA00022679"/>
    </source>
</evidence>
<dbReference type="PANTHER" id="PTHR30606:SF10">
    <property type="entry name" value="PHOSPHATIDYLINOSITOL MANNOSIDE ACYLTRANSFERASE"/>
    <property type="match status" value="1"/>
</dbReference>
<dbReference type="GO" id="GO:0009247">
    <property type="term" value="P:glycolipid biosynthetic process"/>
    <property type="evidence" value="ECO:0007669"/>
    <property type="project" value="UniProtKB-ARBA"/>
</dbReference>
<dbReference type="GO" id="GO:0016746">
    <property type="term" value="F:acyltransferase activity"/>
    <property type="evidence" value="ECO:0007669"/>
    <property type="project" value="UniProtKB-KW"/>
</dbReference>
<dbReference type="AlphaFoldDB" id="A0A1E2UVG6"/>
<dbReference type="STRING" id="1818881.A3196_09445"/>
<comment type="caution">
    <text evidence="7">The sequence shown here is derived from an EMBL/GenBank/DDBJ whole genome shotgun (WGS) entry which is preliminary data.</text>
</comment>
<evidence type="ECO:0000313" key="7">
    <source>
        <dbReference type="EMBL" id="ODB98555.1"/>
    </source>
</evidence>
<reference evidence="7 8" key="1">
    <citation type="submission" date="2016-03" db="EMBL/GenBank/DDBJ databases">
        <title>Chemosynthetic sulphur-oxidizing symbionts of marine invertebrate animals are capable of nitrogen fixation.</title>
        <authorList>
            <person name="Petersen J.M."/>
            <person name="Kemper A."/>
            <person name="Gruber-Vodicka H."/>
            <person name="Cardini U."/>
            <person name="Geest Mvander."/>
            <person name="Kleiner M."/>
            <person name="Bulgheresi S."/>
            <person name="Fussmann M."/>
            <person name="Herbold C."/>
            <person name="Seah B.K.B."/>
            <person name="Antony C.Paul."/>
            <person name="Liu D."/>
            <person name="Belitz A."/>
            <person name="Weber M."/>
        </authorList>
    </citation>
    <scope>NUCLEOTIDE SEQUENCE [LARGE SCALE GENOMIC DNA]</scope>
    <source>
        <strain evidence="7">G_D</strain>
    </source>
</reference>
<keyword evidence="2" id="KW-1003">Cell membrane</keyword>
<protein>
    <recommendedName>
        <fullName evidence="9">Lipid A biosynthesis acyltransferase</fullName>
    </recommendedName>
</protein>